<sequence>MIGTPMTFARLVHADWSIHPRKRWRAEARRGAAGWHVSAPVPVPDSAALLTDLERGAGPVLAGFDFPIGLPAAYARRAGIARFPDWLAGLDAPHWAQALTVCREVGEVSLQRPFYPHAPGGRRVADLVEALGLDGRADLLRACDRGEPGKRQACPLFWTLGANQVGKAAITGWREVVIPALTRGASLWPFDGTLGRLASTGGLTLCETYPAEAYGQIGAPFPPGASKRRQADRARATAGLVARAAKRGTSLSPETLAALGNGFGPAEEGEDPFDALMGLLGMIEVVEGRVPEAPPGRATDPVEGWILGRG</sequence>
<dbReference type="EMBL" id="SSND01000002">
    <property type="protein sequence ID" value="THD83411.1"/>
    <property type="molecule type" value="Genomic_DNA"/>
</dbReference>
<protein>
    <submittedName>
        <fullName evidence="1">DUF429 domain-containing protein</fullName>
    </submittedName>
</protein>
<keyword evidence="2" id="KW-1185">Reference proteome</keyword>
<dbReference type="AlphaFoldDB" id="A0A4S3MPZ5"/>
<evidence type="ECO:0000313" key="1">
    <source>
        <dbReference type="EMBL" id="THD83411.1"/>
    </source>
</evidence>
<dbReference type="Proteomes" id="UP000309450">
    <property type="component" value="Unassembled WGS sequence"/>
</dbReference>
<evidence type="ECO:0000313" key="2">
    <source>
        <dbReference type="Proteomes" id="UP000309450"/>
    </source>
</evidence>
<accession>A0A4S3MPZ5</accession>
<comment type="caution">
    <text evidence="1">The sequence shown here is derived from an EMBL/GenBank/DDBJ whole genome shotgun (WGS) entry which is preliminary data.</text>
</comment>
<gene>
    <name evidence="1" type="ORF">E7811_08940</name>
</gene>
<organism evidence="1 2">
    <name type="scientific">Aliigemmobacter aestuarii</name>
    <dbReference type="NCBI Taxonomy" id="1445661"/>
    <lineage>
        <taxon>Bacteria</taxon>
        <taxon>Pseudomonadati</taxon>
        <taxon>Pseudomonadota</taxon>
        <taxon>Alphaproteobacteria</taxon>
        <taxon>Rhodobacterales</taxon>
        <taxon>Paracoccaceae</taxon>
        <taxon>Aliigemmobacter</taxon>
    </lineage>
</organism>
<reference evidence="1 2" key="1">
    <citation type="submission" date="2019-04" db="EMBL/GenBank/DDBJ databases">
        <title>Draft genome sequence of Gemmobacter aestuarii sp. nov.</title>
        <authorList>
            <person name="Hameed A."/>
            <person name="Lin S.-Y."/>
            <person name="Shahina M."/>
            <person name="Lai W.-A."/>
            <person name="Young C.-C."/>
        </authorList>
    </citation>
    <scope>NUCLEOTIDE SEQUENCE [LARGE SCALE GENOMIC DNA]</scope>
    <source>
        <strain evidence="1 2">CC-PW-75</strain>
    </source>
</reference>
<name>A0A4S3MPZ5_9RHOB</name>
<proteinExistence type="predicted"/>
<dbReference type="OrthoDB" id="3078257at2"/>
<dbReference type="RefSeq" id="WP_136394306.1">
    <property type="nucleotide sequence ID" value="NZ_SSND01000002.1"/>
</dbReference>